<sequence>MGKEAIDVQQTVTNKGGSAECSNFNDSVQEFYSDTKILVTGATGFIGKALVEKLLRSCVNIHTIYLLIRPKKGMSTEVRHAKLLTSSIFDLIRENNQSLLKKLVTIHGDVTEPNLGLSESDRQMLIEEVDVVFHSAATVRFNEKMKDAVTLNTLGTVKVLQLCREMKKLKALVHVSTAYSNADKQEILETVYPTPAQLDDVLKYCEEEECAGGDGKCTKLLGKHPNTYTMTKAMAEYIISNQAGDLPVCIVRPSIVTGSWKEPKPGWVDNISGISGIMIEIGRGTLRSIICDEELIMDVIPVDIVVNTLITAAWQTARHRMKNVQVYNCTSGTINPIKWHEYGRITEKYVLEMPSKYVQWYPGFSFRTNRLVHAIVECFLHFLPALMIDMILISRGTKPIMFKIARTFKKACKNGEFFALHEWKYQCDNMVKLNQEILRHSDKVEFNIDVGKIDWDDYIKNYVMGLRKYVLKDADNTLGSARKKLKRLYWGTKIFRVCAVFVLWKMLDLRWIASPFVNLFP</sequence>
<evidence type="ECO:0000256" key="1">
    <source>
        <dbReference type="ARBA" id="ARBA00004141"/>
    </source>
</evidence>
<evidence type="ECO:0000259" key="11">
    <source>
        <dbReference type="Pfam" id="PF03015"/>
    </source>
</evidence>
<dbReference type="SUPFAM" id="SSF51735">
    <property type="entry name" value="NAD(P)-binding Rossmann-fold domains"/>
    <property type="match status" value="1"/>
</dbReference>
<dbReference type="GO" id="GO:0102965">
    <property type="term" value="F:alcohol-forming long-chain fatty acyl-CoA reductase activity"/>
    <property type="evidence" value="ECO:0007669"/>
    <property type="project" value="UniProtKB-EC"/>
</dbReference>
<gene>
    <name evidence="13" type="ORF">PYX00_002125</name>
</gene>
<dbReference type="InterPro" id="IPR036291">
    <property type="entry name" value="NAD(P)-bd_dom_sf"/>
</dbReference>
<keyword evidence="6" id="KW-1133">Transmembrane helix</keyword>
<keyword evidence="10" id="KW-0560">Oxidoreductase</keyword>
<evidence type="ECO:0000256" key="10">
    <source>
        <dbReference type="RuleBase" id="RU363097"/>
    </source>
</evidence>
<comment type="function">
    <text evidence="10">Catalyzes the reduction of fatty acyl-CoA to fatty alcohols.</text>
</comment>
<dbReference type="EC" id="1.2.1.84" evidence="10"/>
<dbReference type="CDD" id="cd05236">
    <property type="entry name" value="FAR-N_SDR_e"/>
    <property type="match status" value="1"/>
</dbReference>
<comment type="subcellular location">
    <subcellularLocation>
        <location evidence="1">Membrane</location>
        <topology evidence="1">Multi-pass membrane protein</topology>
    </subcellularLocation>
</comment>
<organism evidence="13">
    <name type="scientific">Menopon gallinae</name>
    <name type="common">poultry shaft louse</name>
    <dbReference type="NCBI Taxonomy" id="328185"/>
    <lineage>
        <taxon>Eukaryota</taxon>
        <taxon>Metazoa</taxon>
        <taxon>Ecdysozoa</taxon>
        <taxon>Arthropoda</taxon>
        <taxon>Hexapoda</taxon>
        <taxon>Insecta</taxon>
        <taxon>Pterygota</taxon>
        <taxon>Neoptera</taxon>
        <taxon>Paraneoptera</taxon>
        <taxon>Psocodea</taxon>
        <taxon>Troctomorpha</taxon>
        <taxon>Phthiraptera</taxon>
        <taxon>Amblycera</taxon>
        <taxon>Menoponidae</taxon>
        <taxon>Menopon</taxon>
    </lineage>
</organism>
<evidence type="ECO:0000256" key="7">
    <source>
        <dbReference type="ARBA" id="ARBA00023098"/>
    </source>
</evidence>
<evidence type="ECO:0000256" key="5">
    <source>
        <dbReference type="ARBA" id="ARBA00022857"/>
    </source>
</evidence>
<dbReference type="GO" id="GO:0035336">
    <property type="term" value="P:long-chain fatty-acyl-CoA metabolic process"/>
    <property type="evidence" value="ECO:0007669"/>
    <property type="project" value="TreeGrafter"/>
</dbReference>
<dbReference type="CDD" id="cd09071">
    <property type="entry name" value="FAR_C"/>
    <property type="match status" value="1"/>
</dbReference>
<dbReference type="Pfam" id="PF07993">
    <property type="entry name" value="NAD_binding_4"/>
    <property type="match status" value="1"/>
</dbReference>
<dbReference type="Gene3D" id="3.40.50.720">
    <property type="entry name" value="NAD(P)-binding Rossmann-like Domain"/>
    <property type="match status" value="1"/>
</dbReference>
<dbReference type="InterPro" id="IPR013120">
    <property type="entry name" value="FAR_NAD-bd"/>
</dbReference>
<dbReference type="Pfam" id="PF03015">
    <property type="entry name" value="Sterile"/>
    <property type="match status" value="1"/>
</dbReference>
<dbReference type="GO" id="GO:0005777">
    <property type="term" value="C:peroxisome"/>
    <property type="evidence" value="ECO:0007669"/>
    <property type="project" value="TreeGrafter"/>
</dbReference>
<dbReference type="PANTHER" id="PTHR11011">
    <property type="entry name" value="MALE STERILITY PROTEIN 2-RELATED"/>
    <property type="match status" value="1"/>
</dbReference>
<comment type="caution">
    <text evidence="13">The sequence shown here is derived from an EMBL/GenBank/DDBJ whole genome shotgun (WGS) entry which is preliminary data.</text>
</comment>
<evidence type="ECO:0000256" key="3">
    <source>
        <dbReference type="ARBA" id="ARBA00022516"/>
    </source>
</evidence>
<evidence type="ECO:0000256" key="4">
    <source>
        <dbReference type="ARBA" id="ARBA00022692"/>
    </source>
</evidence>
<dbReference type="EMBL" id="JARGDH010000001">
    <property type="protein sequence ID" value="KAL0280989.1"/>
    <property type="molecule type" value="Genomic_DNA"/>
</dbReference>
<keyword evidence="5 10" id="KW-0521">NADP</keyword>
<evidence type="ECO:0000256" key="9">
    <source>
        <dbReference type="ARBA" id="ARBA00052530"/>
    </source>
</evidence>
<keyword evidence="8" id="KW-0472">Membrane</keyword>
<dbReference type="FunFam" id="3.40.50.720:FF:000143">
    <property type="entry name" value="Fatty acyl-CoA reductase"/>
    <property type="match status" value="1"/>
</dbReference>
<dbReference type="InterPro" id="IPR026055">
    <property type="entry name" value="FAR"/>
</dbReference>
<protein>
    <recommendedName>
        <fullName evidence="10">Fatty acyl-CoA reductase</fullName>
        <ecNumber evidence="10">1.2.1.84</ecNumber>
    </recommendedName>
</protein>
<evidence type="ECO:0000259" key="12">
    <source>
        <dbReference type="Pfam" id="PF07993"/>
    </source>
</evidence>
<dbReference type="GO" id="GO:0016020">
    <property type="term" value="C:membrane"/>
    <property type="evidence" value="ECO:0007669"/>
    <property type="project" value="UniProtKB-SubCell"/>
</dbReference>
<dbReference type="AlphaFoldDB" id="A0AAW2IFK0"/>
<reference evidence="13" key="1">
    <citation type="journal article" date="2024" name="Gigascience">
        <title>Chromosome-level genome of the poultry shaft louse Menopon gallinae provides insight into the host-switching and adaptive evolution of parasitic lice.</title>
        <authorList>
            <person name="Xu Y."/>
            <person name="Ma L."/>
            <person name="Liu S."/>
            <person name="Liang Y."/>
            <person name="Liu Q."/>
            <person name="He Z."/>
            <person name="Tian L."/>
            <person name="Duan Y."/>
            <person name="Cai W."/>
            <person name="Li H."/>
            <person name="Song F."/>
        </authorList>
    </citation>
    <scope>NUCLEOTIDE SEQUENCE</scope>
    <source>
        <strain evidence="13">Cailab_2023a</strain>
    </source>
</reference>
<evidence type="ECO:0000256" key="6">
    <source>
        <dbReference type="ARBA" id="ARBA00022989"/>
    </source>
</evidence>
<feature type="domain" description="Fatty acyl-CoA reductase C-terminal" evidence="11">
    <location>
        <begin position="380"/>
        <end position="473"/>
    </location>
</feature>
<feature type="domain" description="Thioester reductase (TE)" evidence="12">
    <location>
        <begin position="39"/>
        <end position="308"/>
    </location>
</feature>
<dbReference type="PANTHER" id="PTHR11011:SF107">
    <property type="entry name" value="FATTY ACYL-COA REDUCTASE"/>
    <property type="match status" value="1"/>
</dbReference>
<comment type="catalytic activity">
    <reaction evidence="9 10">
        <text>a long-chain fatty acyl-CoA + 2 NADPH + 2 H(+) = a long-chain primary fatty alcohol + 2 NADP(+) + CoA</text>
        <dbReference type="Rhea" id="RHEA:52716"/>
        <dbReference type="ChEBI" id="CHEBI:15378"/>
        <dbReference type="ChEBI" id="CHEBI:57287"/>
        <dbReference type="ChEBI" id="CHEBI:57783"/>
        <dbReference type="ChEBI" id="CHEBI:58349"/>
        <dbReference type="ChEBI" id="CHEBI:77396"/>
        <dbReference type="ChEBI" id="CHEBI:83139"/>
        <dbReference type="EC" id="1.2.1.84"/>
    </reaction>
</comment>
<evidence type="ECO:0000313" key="13">
    <source>
        <dbReference type="EMBL" id="KAL0280989.1"/>
    </source>
</evidence>
<dbReference type="GO" id="GO:0080019">
    <property type="term" value="F:alcohol-forming very long-chain fatty acyl-CoA reductase activity"/>
    <property type="evidence" value="ECO:0007669"/>
    <property type="project" value="InterPro"/>
</dbReference>
<keyword evidence="3 10" id="KW-0444">Lipid biosynthesis</keyword>
<keyword evidence="7 10" id="KW-0443">Lipid metabolism</keyword>
<dbReference type="InterPro" id="IPR033640">
    <property type="entry name" value="FAR_C"/>
</dbReference>
<proteinExistence type="inferred from homology"/>
<evidence type="ECO:0000256" key="2">
    <source>
        <dbReference type="ARBA" id="ARBA00005928"/>
    </source>
</evidence>
<comment type="similarity">
    <text evidence="2 10">Belongs to the fatty acyl-CoA reductase family.</text>
</comment>
<name>A0AAW2IFK0_9NEOP</name>
<evidence type="ECO:0000256" key="8">
    <source>
        <dbReference type="ARBA" id="ARBA00023136"/>
    </source>
</evidence>
<keyword evidence="4" id="KW-0812">Transmembrane</keyword>
<accession>A0AAW2IFK0</accession>